<keyword evidence="2" id="KW-1185">Reference proteome</keyword>
<dbReference type="KEGG" id="lua:D4A81_01195"/>
<organism evidence="1 2">
    <name type="scientific">Lachnoanaerobaculum umeaense</name>
    <dbReference type="NCBI Taxonomy" id="617123"/>
    <lineage>
        <taxon>Bacteria</taxon>
        <taxon>Bacillati</taxon>
        <taxon>Bacillota</taxon>
        <taxon>Clostridia</taxon>
        <taxon>Lachnospirales</taxon>
        <taxon>Lachnospiraceae</taxon>
        <taxon>Lachnoanaerobaculum</taxon>
    </lineage>
</organism>
<reference evidence="1 2" key="1">
    <citation type="submission" date="2018-09" db="EMBL/GenBank/DDBJ databases">
        <title>Genome sequencing of Lachnoanaerobaculum umeaense DSM 23576.</title>
        <authorList>
            <person name="Kook J.-K."/>
            <person name="Park S.-N."/>
            <person name="Lim Y.K."/>
        </authorList>
    </citation>
    <scope>NUCLEOTIDE SEQUENCE [LARGE SCALE GENOMIC DNA]</scope>
    <source>
        <strain evidence="2">DSM 23576 \ CCUG 58757</strain>
    </source>
</reference>
<evidence type="ECO:0000313" key="2">
    <source>
        <dbReference type="Proteomes" id="UP000265562"/>
    </source>
</evidence>
<dbReference type="AlphaFoldDB" id="A0A385PWY1"/>
<name>A0A385PWY1_9FIRM</name>
<dbReference type="Proteomes" id="UP000265562">
    <property type="component" value="Chromosome"/>
</dbReference>
<dbReference type="RefSeq" id="WP_111525024.1">
    <property type="nucleotide sequence ID" value="NZ_CP032364.1"/>
</dbReference>
<gene>
    <name evidence="1" type="ORF">D4A81_01195</name>
</gene>
<dbReference type="OrthoDB" id="2194309at2"/>
<accession>A0A385PWY1</accession>
<evidence type="ECO:0000313" key="1">
    <source>
        <dbReference type="EMBL" id="AYA98658.1"/>
    </source>
</evidence>
<sequence length="146" mass="16856">MKKSNIIYGLTCIILSGISLYISINFDATKISGVFYGLTGALVASGIVNIAQYFYWKRHNEKYEKKLEIERIEQQDELKQKLRDKSGRYAYLICMSITALSIMAYSLLGVLNIMNTEYIVIYLSIYLISQLFIGIIVFNHLLRKYN</sequence>
<proteinExistence type="predicted"/>
<protein>
    <submittedName>
        <fullName evidence="1">Uncharacterized protein</fullName>
    </submittedName>
</protein>
<dbReference type="EMBL" id="CP032364">
    <property type="protein sequence ID" value="AYA98658.1"/>
    <property type="molecule type" value="Genomic_DNA"/>
</dbReference>